<reference evidence="1 2" key="1">
    <citation type="journal article" date="2018" name="Nat. Biotechnol.">
        <title>A standardized bacterial taxonomy based on genome phylogeny substantially revises the tree of life.</title>
        <authorList>
            <person name="Parks D.H."/>
            <person name="Chuvochina M."/>
            <person name="Waite D.W."/>
            <person name="Rinke C."/>
            <person name="Skarshewski A."/>
            <person name="Chaumeil P.A."/>
            <person name="Hugenholtz P."/>
        </authorList>
    </citation>
    <scope>NUCLEOTIDE SEQUENCE [LARGE SCALE GENOMIC DNA]</scope>
    <source>
        <strain evidence="1">UBA10948</strain>
    </source>
</reference>
<dbReference type="SUPFAM" id="SSF160544">
    <property type="entry name" value="EscU C-terminal domain-like"/>
    <property type="match status" value="1"/>
</dbReference>
<gene>
    <name evidence="1" type="ORF">DDZ44_10690</name>
</gene>
<dbReference type="PANTHER" id="PTHR30531">
    <property type="entry name" value="FLAGELLAR BIOSYNTHETIC PROTEIN FLHB"/>
    <property type="match status" value="1"/>
</dbReference>
<dbReference type="PRINTS" id="PR00950">
    <property type="entry name" value="TYPE3IMSPROT"/>
</dbReference>
<dbReference type="PANTHER" id="PTHR30531:SF12">
    <property type="entry name" value="FLAGELLAR BIOSYNTHETIC PROTEIN FLHB"/>
    <property type="match status" value="1"/>
</dbReference>
<evidence type="ECO:0000313" key="1">
    <source>
        <dbReference type="EMBL" id="HBK54392.1"/>
    </source>
</evidence>
<organism evidence="1 2">
    <name type="scientific">Syntrophomonas wolfei</name>
    <dbReference type="NCBI Taxonomy" id="863"/>
    <lineage>
        <taxon>Bacteria</taxon>
        <taxon>Bacillati</taxon>
        <taxon>Bacillota</taxon>
        <taxon>Clostridia</taxon>
        <taxon>Eubacteriales</taxon>
        <taxon>Syntrophomonadaceae</taxon>
        <taxon>Syntrophomonas</taxon>
    </lineage>
</organism>
<evidence type="ECO:0000313" key="2">
    <source>
        <dbReference type="Proteomes" id="UP000263273"/>
    </source>
</evidence>
<keyword evidence="1" id="KW-0966">Cell projection</keyword>
<dbReference type="Pfam" id="PF01312">
    <property type="entry name" value="Bac_export_2"/>
    <property type="match status" value="1"/>
</dbReference>
<keyword evidence="1" id="KW-0282">Flagellum</keyword>
<feature type="non-terminal residue" evidence="1">
    <location>
        <position position="54"/>
    </location>
</feature>
<protein>
    <submittedName>
        <fullName evidence="1">Flagellar biosynthesis protein FlhB</fullName>
    </submittedName>
</protein>
<accession>A0A354Z1Q2</accession>
<comment type="caution">
    <text evidence="1">The sequence shown here is derived from an EMBL/GenBank/DDBJ whole genome shotgun (WGS) entry which is preliminary data.</text>
</comment>
<dbReference type="Gene3D" id="3.40.1690.10">
    <property type="entry name" value="secretion proteins EscU"/>
    <property type="match status" value="1"/>
</dbReference>
<proteinExistence type="predicted"/>
<name>A0A354Z1Q2_9FIRM</name>
<dbReference type="GO" id="GO:0005886">
    <property type="term" value="C:plasma membrane"/>
    <property type="evidence" value="ECO:0007669"/>
    <property type="project" value="TreeGrafter"/>
</dbReference>
<keyword evidence="1" id="KW-0969">Cilium</keyword>
<dbReference type="AlphaFoldDB" id="A0A354Z1Q2"/>
<sequence>MKEKDMEKAVALRYDTEKDEVPVVVAKGQGFIAEKIKEIAWESGVPIKEDRELA</sequence>
<dbReference type="Proteomes" id="UP000263273">
    <property type="component" value="Unassembled WGS sequence"/>
</dbReference>
<dbReference type="GO" id="GO:0009306">
    <property type="term" value="P:protein secretion"/>
    <property type="evidence" value="ECO:0007669"/>
    <property type="project" value="InterPro"/>
</dbReference>
<dbReference type="EMBL" id="DNZF01000231">
    <property type="protein sequence ID" value="HBK54392.1"/>
    <property type="molecule type" value="Genomic_DNA"/>
</dbReference>
<dbReference type="InterPro" id="IPR029025">
    <property type="entry name" value="T3SS_substrate_exporter_C"/>
</dbReference>
<dbReference type="InterPro" id="IPR006135">
    <property type="entry name" value="T3SS_substrate_exporter"/>
</dbReference>
<dbReference type="STRING" id="378794.GCA_001570625_00651"/>